<dbReference type="CDD" id="cd00401">
    <property type="entry name" value="SAHH"/>
    <property type="match status" value="1"/>
</dbReference>
<keyword evidence="3 5" id="KW-0378">Hydrolase</keyword>
<dbReference type="InterPro" id="IPR042172">
    <property type="entry name" value="Adenosylhomocyst_ase-like_sf"/>
</dbReference>
<dbReference type="GO" id="GO:0006730">
    <property type="term" value="P:one-carbon metabolic process"/>
    <property type="evidence" value="ECO:0007669"/>
    <property type="project" value="UniProtKB-UniRule"/>
</dbReference>
<dbReference type="NCBIfam" id="TIGR00936">
    <property type="entry name" value="ahcY"/>
    <property type="match status" value="1"/>
</dbReference>
<feature type="binding site" evidence="5 7">
    <location>
        <begin position="293"/>
        <end position="295"/>
    </location>
    <ligand>
        <name>NAD(+)</name>
        <dbReference type="ChEBI" id="CHEBI:57540"/>
    </ligand>
</feature>
<dbReference type="GO" id="GO:0005829">
    <property type="term" value="C:cytosol"/>
    <property type="evidence" value="ECO:0007669"/>
    <property type="project" value="TreeGrafter"/>
</dbReference>
<feature type="binding site" evidence="5 7">
    <location>
        <begin position="151"/>
        <end position="153"/>
    </location>
    <ligand>
        <name>NAD(+)</name>
        <dbReference type="ChEBI" id="CHEBI:57540"/>
    </ligand>
</feature>
<feature type="binding site" evidence="7">
    <location>
        <position position="346"/>
    </location>
    <ligand>
        <name>NAD(+)</name>
        <dbReference type="ChEBI" id="CHEBI:57540"/>
    </ligand>
</feature>
<dbReference type="EMBL" id="DRZX01000045">
    <property type="protein sequence ID" value="HHS48447.1"/>
    <property type="molecule type" value="Genomic_DNA"/>
</dbReference>
<protein>
    <recommendedName>
        <fullName evidence="5">Adenosylhomocysteinase</fullName>
        <ecNumber evidence="5">3.13.2.1</ecNumber>
    </recommendedName>
    <alternativeName>
        <fullName evidence="5">S-adenosyl-L-homocysteine hydrolase</fullName>
        <shortName evidence="5">AdoHcyase</shortName>
    </alternativeName>
</protein>
<feature type="binding site" evidence="5">
    <location>
        <position position="185"/>
    </location>
    <ligand>
        <name>NAD(+)</name>
        <dbReference type="ChEBI" id="CHEBI:57540"/>
    </ligand>
</feature>
<dbReference type="GO" id="GO:0033353">
    <property type="term" value="P:S-adenosylmethionine cycle"/>
    <property type="evidence" value="ECO:0007669"/>
    <property type="project" value="TreeGrafter"/>
</dbReference>
<comment type="catalytic activity">
    <reaction evidence="5 8">
        <text>S-adenosyl-L-homocysteine + H2O = L-homocysteine + adenosine</text>
        <dbReference type="Rhea" id="RHEA:21708"/>
        <dbReference type="ChEBI" id="CHEBI:15377"/>
        <dbReference type="ChEBI" id="CHEBI:16335"/>
        <dbReference type="ChEBI" id="CHEBI:57856"/>
        <dbReference type="ChEBI" id="CHEBI:58199"/>
        <dbReference type="EC" id="3.13.2.1"/>
    </reaction>
</comment>
<dbReference type="UniPathway" id="UPA00314">
    <property type="reaction ID" value="UER00076"/>
</dbReference>
<feature type="binding site" evidence="5 6">
    <location>
        <position position="125"/>
    </location>
    <ligand>
        <name>substrate</name>
    </ligand>
</feature>
<keyword evidence="4 5" id="KW-0520">NAD</keyword>
<comment type="caution">
    <text evidence="5">Lacks conserved residue(s) required for the propagation of feature annotation.</text>
</comment>
<evidence type="ECO:0000256" key="6">
    <source>
        <dbReference type="PIRSR" id="PIRSR001109-1"/>
    </source>
</evidence>
<comment type="subcellular location">
    <subcellularLocation>
        <location evidence="5">Cytoplasm</location>
    </subcellularLocation>
</comment>
<dbReference type="Pfam" id="PF05221">
    <property type="entry name" value="AdoHcyase"/>
    <property type="match status" value="2"/>
</dbReference>
<feature type="domain" description="S-adenosyl-L-homocysteine hydrolase NAD binding" evidence="10">
    <location>
        <begin position="185"/>
        <end position="345"/>
    </location>
</feature>
<sequence>MMFDVKDLSLADKGKQRIEWASQSMPVLGLIREEFSKTKPFAGLTIGACLHVTTETANLMITLKEGGANVVLCASNPLSTQDDVAASLVTHYSIPTFAIKGEDNNTYYSHINAVLDYKPNITMDDGADLVSTIHSKRKDLAQNILGSTEETTTGVIRLKSMEREGVLMFPVIAVNDAETKHLFDNRYGTGQSTIDGIIRATNRMIAGSIFVVAGYGWCGKGLAMRASGMGANVIICEVDPIRALEAVMDGYRVMPMSEAAKIGDFFCTVTGDINVIRLEHFEVMKEGAIVANSGHFDVEIDVKSLEEAAIQKRNIRDYVCEYTLKNTKVYVLAQGRLVNLSAAEGHPSAVMDMSFANQALSAKFIVDNKGILNKKVYKIPADIDTRIAALKLKAMGVKYDSLTQEQIEYLKSWSFGT</sequence>
<keyword evidence="5" id="KW-0963">Cytoplasm</keyword>
<feature type="binding site" evidence="5">
    <location>
        <begin position="214"/>
        <end position="219"/>
    </location>
    <ligand>
        <name>NAD(+)</name>
        <dbReference type="ChEBI" id="CHEBI:57540"/>
    </ligand>
</feature>
<evidence type="ECO:0000313" key="11">
    <source>
        <dbReference type="EMBL" id="HHS48447.1"/>
    </source>
</evidence>
<reference evidence="11" key="1">
    <citation type="journal article" date="2020" name="mSystems">
        <title>Genome- and Community-Level Interaction Insights into Carbon Utilization and Element Cycling Functions of Hydrothermarchaeota in Hydrothermal Sediment.</title>
        <authorList>
            <person name="Zhou Z."/>
            <person name="Liu Y."/>
            <person name="Xu W."/>
            <person name="Pan J."/>
            <person name="Luo Z.H."/>
            <person name="Li M."/>
        </authorList>
    </citation>
    <scope>NUCLEOTIDE SEQUENCE [LARGE SCALE GENOMIC DNA]</scope>
    <source>
        <strain evidence="11">SpSt-1135</strain>
    </source>
</reference>
<evidence type="ECO:0000256" key="1">
    <source>
        <dbReference type="ARBA" id="ARBA00007122"/>
    </source>
</evidence>
<evidence type="ECO:0000256" key="3">
    <source>
        <dbReference type="ARBA" id="ARBA00022801"/>
    </source>
</evidence>
<dbReference type="PIRSF" id="PIRSF001109">
    <property type="entry name" value="Ad_hcy_hydrolase"/>
    <property type="match status" value="1"/>
</dbReference>
<keyword evidence="2 5" id="KW-0554">One-carbon metabolism</keyword>
<dbReference type="InterPro" id="IPR020082">
    <property type="entry name" value="S-Ado-L-homoCys_hydrolase_CS"/>
</dbReference>
<dbReference type="AlphaFoldDB" id="A0A7C6E7N0"/>
<organism evidence="11">
    <name type="scientific">Desulfurella acetivorans</name>
    <dbReference type="NCBI Taxonomy" id="33002"/>
    <lineage>
        <taxon>Bacteria</taxon>
        <taxon>Pseudomonadati</taxon>
        <taxon>Campylobacterota</taxon>
        <taxon>Desulfurellia</taxon>
        <taxon>Desulfurellales</taxon>
        <taxon>Desulfurellaceae</taxon>
        <taxon>Desulfurella</taxon>
    </lineage>
</organism>
<evidence type="ECO:0000259" key="10">
    <source>
        <dbReference type="SMART" id="SM00997"/>
    </source>
</evidence>
<dbReference type="InterPro" id="IPR036291">
    <property type="entry name" value="NAD(P)-bd_dom_sf"/>
</dbReference>
<evidence type="ECO:0000256" key="4">
    <source>
        <dbReference type="ARBA" id="ARBA00023027"/>
    </source>
</evidence>
<dbReference type="PANTHER" id="PTHR23420:SF0">
    <property type="entry name" value="ADENOSYLHOMOCYSTEINASE"/>
    <property type="match status" value="1"/>
</dbReference>
<name>A0A7C6E7N0_DESAE</name>
<feature type="binding site" evidence="7">
    <location>
        <begin position="216"/>
        <end position="221"/>
    </location>
    <ligand>
        <name>NAD(+)</name>
        <dbReference type="ChEBI" id="CHEBI:57540"/>
    </ligand>
</feature>
<dbReference type="PROSITE" id="PS00739">
    <property type="entry name" value="ADOHCYASE_2"/>
    <property type="match status" value="1"/>
</dbReference>
<feature type="binding site" evidence="5 7">
    <location>
        <position position="237"/>
    </location>
    <ligand>
        <name>NAD(+)</name>
        <dbReference type="ChEBI" id="CHEBI:57540"/>
    </ligand>
</feature>
<dbReference type="HAMAP" id="MF_00563">
    <property type="entry name" value="AdoHcyase"/>
    <property type="match status" value="1"/>
</dbReference>
<feature type="binding site" evidence="5 6">
    <location>
        <position position="180"/>
    </location>
    <ligand>
        <name>substrate</name>
    </ligand>
</feature>
<feature type="binding site" evidence="5 6">
    <location>
        <position position="184"/>
    </location>
    <ligand>
        <name>substrate</name>
    </ligand>
</feature>
<evidence type="ECO:0000256" key="7">
    <source>
        <dbReference type="PIRSR" id="PIRSR001109-2"/>
    </source>
</evidence>
<dbReference type="SMART" id="SM00996">
    <property type="entry name" value="AdoHcyase"/>
    <property type="match status" value="1"/>
</dbReference>
<dbReference type="PANTHER" id="PTHR23420">
    <property type="entry name" value="ADENOSYLHOMOCYSTEINASE"/>
    <property type="match status" value="1"/>
</dbReference>
<comment type="pathway">
    <text evidence="5 8">Amino-acid biosynthesis; L-homocysteine biosynthesis; L-homocysteine from S-adenosyl-L-homocysteine: step 1/1.</text>
</comment>
<accession>A0A7C6E7N0</accession>
<comment type="similarity">
    <text evidence="1 5 9">Belongs to the adenosylhomocysteinase family.</text>
</comment>
<evidence type="ECO:0000256" key="2">
    <source>
        <dbReference type="ARBA" id="ARBA00022563"/>
    </source>
</evidence>
<dbReference type="Gene3D" id="3.40.50.1480">
    <property type="entry name" value="Adenosylhomocysteinase-like"/>
    <property type="match status" value="1"/>
</dbReference>
<dbReference type="Pfam" id="PF00670">
    <property type="entry name" value="AdoHcyase_NAD"/>
    <property type="match status" value="1"/>
</dbReference>
<dbReference type="InterPro" id="IPR000043">
    <property type="entry name" value="Adenosylhomocysteinase-like"/>
</dbReference>
<dbReference type="GO" id="GO:0071269">
    <property type="term" value="P:L-homocysteine biosynthetic process"/>
    <property type="evidence" value="ECO:0007669"/>
    <property type="project" value="UniProtKB-UniRule"/>
</dbReference>
<evidence type="ECO:0000256" key="8">
    <source>
        <dbReference type="RuleBase" id="RU000548"/>
    </source>
</evidence>
<evidence type="ECO:0000256" key="9">
    <source>
        <dbReference type="RuleBase" id="RU004166"/>
    </source>
</evidence>
<feature type="binding site" evidence="5 7">
    <location>
        <position position="339"/>
    </location>
    <ligand>
        <name>NAD(+)</name>
        <dbReference type="ChEBI" id="CHEBI:57540"/>
    </ligand>
</feature>
<dbReference type="InterPro" id="IPR015878">
    <property type="entry name" value="Ado_hCys_hydrolase_NAD-bd"/>
</dbReference>
<dbReference type="PROSITE" id="PS00738">
    <property type="entry name" value="ADOHCYASE_1"/>
    <property type="match status" value="1"/>
</dbReference>
<evidence type="ECO:0000256" key="5">
    <source>
        <dbReference type="HAMAP-Rule" id="MF_00563"/>
    </source>
</evidence>
<dbReference type="SMART" id="SM00997">
    <property type="entry name" value="AdoHcyase_NAD"/>
    <property type="match status" value="1"/>
</dbReference>
<feature type="binding site" evidence="5 6">
    <location>
        <position position="53"/>
    </location>
    <ligand>
        <name>substrate</name>
    </ligand>
</feature>
<dbReference type="SUPFAM" id="SSF52283">
    <property type="entry name" value="Formate/glycerate dehydrogenase catalytic domain-like"/>
    <property type="match status" value="1"/>
</dbReference>
<proteinExistence type="inferred from homology"/>
<dbReference type="Proteomes" id="UP000886400">
    <property type="component" value="Unassembled WGS sequence"/>
</dbReference>
<feature type="binding site" evidence="5 6">
    <location>
        <position position="150"/>
    </location>
    <ligand>
        <name>substrate</name>
    </ligand>
</feature>
<gene>
    <name evidence="5" type="primary">ahcY</name>
    <name evidence="11" type="ORF">ENM99_01055</name>
</gene>
<dbReference type="NCBIfam" id="NF004005">
    <property type="entry name" value="PRK05476.2-3"/>
    <property type="match status" value="1"/>
</dbReference>
<dbReference type="FunFam" id="3.40.50.720:FF:000004">
    <property type="entry name" value="Adenosylhomocysteinase"/>
    <property type="match status" value="1"/>
</dbReference>
<comment type="caution">
    <text evidence="11">The sequence shown here is derived from an EMBL/GenBank/DDBJ whole genome shotgun (WGS) entry which is preliminary data.</text>
</comment>
<dbReference type="GO" id="GO:0004013">
    <property type="term" value="F:adenosylhomocysteinase activity"/>
    <property type="evidence" value="ECO:0007669"/>
    <property type="project" value="UniProtKB-UniRule"/>
</dbReference>
<dbReference type="SUPFAM" id="SSF51735">
    <property type="entry name" value="NAD(P)-binding Rossmann-fold domains"/>
    <property type="match status" value="1"/>
</dbReference>
<dbReference type="Gene3D" id="3.40.50.720">
    <property type="entry name" value="NAD(P)-binding Rossmann-like Domain"/>
    <property type="match status" value="1"/>
</dbReference>
<comment type="cofactor">
    <cofactor evidence="5 7 8">
        <name>NAD(+)</name>
        <dbReference type="ChEBI" id="CHEBI:57540"/>
    </cofactor>
    <text evidence="5 7 8">Binds 1 NAD(+) per subunit.</text>
</comment>
<comment type="function">
    <text evidence="5">May play a key role in the regulation of the intracellular concentration of adenosylhomocysteine.</text>
</comment>
<dbReference type="EC" id="3.13.2.1" evidence="5"/>